<dbReference type="RefSeq" id="WP_083645011.1">
    <property type="nucleotide sequence ID" value="NZ_AMRU01000007.1"/>
</dbReference>
<sequence>MKKVLLAILAILVVFFALVYLSTSSTKEATATCVVENEQDLKNINFKDFDSVLVAPSALYEGNELKNMMQGHNYRKAWSTPVKVPVVFLDTLKNGLEVTDEGGGMQTHSLKLKAKNGIIYTLRSVNKDPEPLIPEVAKNLGLENIITDGISGQHPFGAILAAALADKAGVLHTHPVMYFVPKQKRLGKYNDDYGNKLYLLEYETESDKNWTSIPHAHEIAETDDLIELKLKLRNKLHIDKRSFIRARLFDMLIGDWDRHAKQWGWVMQQKADSVTAYPLSADRDNAFFSVDGLIPNIITNKNVKPLIRPFQKTIDYMPGLVYPGDVYFLRNTPEADFTAEAEILQKRLSDQAIEESFQVLPQQVRKLDEKDISEKIKSRRDQLKKYALEFKEIIDERDTVTKTLKGTDDLEIPQSLRKCFECLENDAEN</sequence>
<evidence type="ECO:0000313" key="2">
    <source>
        <dbReference type="Proteomes" id="UP000186230"/>
    </source>
</evidence>
<dbReference type="KEGG" id="gfl:GRFL_2607"/>
<gene>
    <name evidence="1" type="ORF">GRFL_2607</name>
</gene>
<keyword evidence="2" id="KW-1185">Reference proteome</keyword>
<proteinExistence type="predicted"/>
<name>A0A1L7I6V6_9FLAO</name>
<dbReference type="Proteomes" id="UP000186230">
    <property type="component" value="Chromosome"/>
</dbReference>
<protein>
    <submittedName>
        <fullName evidence="1">Surface antigen (D15)</fullName>
    </submittedName>
</protein>
<dbReference type="STRING" id="1229726.GRFL_2607"/>
<dbReference type="AlphaFoldDB" id="A0A1L7I6V6"/>
<organism evidence="1 2">
    <name type="scientific">Christiangramia flava JLT2011</name>
    <dbReference type="NCBI Taxonomy" id="1229726"/>
    <lineage>
        <taxon>Bacteria</taxon>
        <taxon>Pseudomonadati</taxon>
        <taxon>Bacteroidota</taxon>
        <taxon>Flavobacteriia</taxon>
        <taxon>Flavobacteriales</taxon>
        <taxon>Flavobacteriaceae</taxon>
        <taxon>Christiangramia</taxon>
    </lineage>
</organism>
<evidence type="ECO:0000313" key="1">
    <source>
        <dbReference type="EMBL" id="APU69331.1"/>
    </source>
</evidence>
<accession>A0A1L7I6V6</accession>
<reference evidence="1 2" key="1">
    <citation type="submission" date="2016-07" db="EMBL/GenBank/DDBJ databases">
        <title>Multi-omics approach to identify versatile polysaccharide utilization systems of a marine flavobacterium Gramella flava.</title>
        <authorList>
            <person name="Tang K."/>
        </authorList>
    </citation>
    <scope>NUCLEOTIDE SEQUENCE [LARGE SCALE GENOMIC DNA]</scope>
    <source>
        <strain evidence="1 2">JLT2011</strain>
    </source>
</reference>
<dbReference type="EMBL" id="CP016359">
    <property type="protein sequence ID" value="APU69331.1"/>
    <property type="molecule type" value="Genomic_DNA"/>
</dbReference>